<dbReference type="NCBIfam" id="TIGR00099">
    <property type="entry name" value="Cof-subfamily"/>
    <property type="match status" value="1"/>
</dbReference>
<name>A0A9D1S4H3_9FIRM</name>
<dbReference type="SUPFAM" id="SSF56784">
    <property type="entry name" value="HAD-like"/>
    <property type="match status" value="1"/>
</dbReference>
<dbReference type="Pfam" id="PF08282">
    <property type="entry name" value="Hydrolase_3"/>
    <property type="match status" value="1"/>
</dbReference>
<dbReference type="GO" id="GO:0000287">
    <property type="term" value="F:magnesium ion binding"/>
    <property type="evidence" value="ECO:0007669"/>
    <property type="project" value="TreeGrafter"/>
</dbReference>
<dbReference type="PANTHER" id="PTHR10000">
    <property type="entry name" value="PHOSPHOSERINE PHOSPHATASE"/>
    <property type="match status" value="1"/>
</dbReference>
<dbReference type="EMBL" id="DVNK01000025">
    <property type="protein sequence ID" value="HIU46252.1"/>
    <property type="molecule type" value="Genomic_DNA"/>
</dbReference>
<dbReference type="GO" id="GO:0016791">
    <property type="term" value="F:phosphatase activity"/>
    <property type="evidence" value="ECO:0007669"/>
    <property type="project" value="TreeGrafter"/>
</dbReference>
<dbReference type="InterPro" id="IPR000150">
    <property type="entry name" value="Cof"/>
</dbReference>
<dbReference type="Gene3D" id="3.30.1240.10">
    <property type="match status" value="1"/>
</dbReference>
<comment type="caution">
    <text evidence="1">The sequence shown here is derived from an EMBL/GenBank/DDBJ whole genome shotgun (WGS) entry which is preliminary data.</text>
</comment>
<dbReference type="InterPro" id="IPR006379">
    <property type="entry name" value="HAD-SF_hydro_IIB"/>
</dbReference>
<dbReference type="PANTHER" id="PTHR10000:SF8">
    <property type="entry name" value="HAD SUPERFAMILY HYDROLASE-LIKE, TYPE 3"/>
    <property type="match status" value="1"/>
</dbReference>
<dbReference type="Proteomes" id="UP000824123">
    <property type="component" value="Unassembled WGS sequence"/>
</dbReference>
<dbReference type="AlphaFoldDB" id="A0A9D1S4H3"/>
<dbReference type="SFLD" id="SFLDS00003">
    <property type="entry name" value="Haloacid_Dehalogenase"/>
    <property type="match status" value="1"/>
</dbReference>
<protein>
    <submittedName>
        <fullName evidence="1">HAD family phosphatase</fullName>
    </submittedName>
</protein>
<proteinExistence type="predicted"/>
<dbReference type="GO" id="GO:0005829">
    <property type="term" value="C:cytosol"/>
    <property type="evidence" value="ECO:0007669"/>
    <property type="project" value="TreeGrafter"/>
</dbReference>
<sequence length="275" mass="30420">MSIKLITIDLDGTLLNSAKQVSERNRRALMAAEAQGVMVTLASGRCSPVVWGFARMAGLKASPVISNNGPRVQGPDGATLAEKCLDPEAAREVMRRWDGMGMFYILYSGDVMYYSYRPEDYQRFAEAAAGPDATPRHVFDGDARYEAGARHAHKLVCFDDDTARLERARALLDGMGDALEVNSSWWNNIEVMHRGVDKGWAVRKLREIYGLERDEVMAFGDNDNDREMLREAGWPVAMANGSDGLKRIARIIAPDCNDSGVGRVVEEYVLGGQIK</sequence>
<dbReference type="SFLD" id="SFLDG01140">
    <property type="entry name" value="C2.B:_Phosphomannomutase_and_P"/>
    <property type="match status" value="1"/>
</dbReference>
<gene>
    <name evidence="1" type="ORF">IAC59_03220</name>
</gene>
<dbReference type="CDD" id="cd07516">
    <property type="entry name" value="HAD_Pase"/>
    <property type="match status" value="1"/>
</dbReference>
<evidence type="ECO:0000313" key="1">
    <source>
        <dbReference type="EMBL" id="HIU46252.1"/>
    </source>
</evidence>
<reference evidence="1" key="1">
    <citation type="submission" date="2020-10" db="EMBL/GenBank/DDBJ databases">
        <authorList>
            <person name="Gilroy R."/>
        </authorList>
    </citation>
    <scope>NUCLEOTIDE SEQUENCE</scope>
    <source>
        <strain evidence="1">ChiSxjej2B14-8506</strain>
    </source>
</reference>
<dbReference type="NCBIfam" id="TIGR01484">
    <property type="entry name" value="HAD-SF-IIB"/>
    <property type="match status" value="1"/>
</dbReference>
<dbReference type="PROSITE" id="PS01229">
    <property type="entry name" value="COF_2"/>
    <property type="match status" value="1"/>
</dbReference>
<accession>A0A9D1S4H3</accession>
<dbReference type="Gene3D" id="3.40.50.1000">
    <property type="entry name" value="HAD superfamily/HAD-like"/>
    <property type="match status" value="1"/>
</dbReference>
<reference evidence="1" key="2">
    <citation type="journal article" date="2021" name="PeerJ">
        <title>Extensive microbial diversity within the chicken gut microbiome revealed by metagenomics and culture.</title>
        <authorList>
            <person name="Gilroy R."/>
            <person name="Ravi A."/>
            <person name="Getino M."/>
            <person name="Pursley I."/>
            <person name="Horton D.L."/>
            <person name="Alikhan N.F."/>
            <person name="Baker D."/>
            <person name="Gharbi K."/>
            <person name="Hall N."/>
            <person name="Watson M."/>
            <person name="Adriaenssens E.M."/>
            <person name="Foster-Nyarko E."/>
            <person name="Jarju S."/>
            <person name="Secka A."/>
            <person name="Antonio M."/>
            <person name="Oren A."/>
            <person name="Chaudhuri R.R."/>
            <person name="La Ragione R."/>
            <person name="Hildebrand F."/>
            <person name="Pallen M.J."/>
        </authorList>
    </citation>
    <scope>NUCLEOTIDE SEQUENCE</scope>
    <source>
        <strain evidence="1">ChiSxjej2B14-8506</strain>
    </source>
</reference>
<dbReference type="InterPro" id="IPR023214">
    <property type="entry name" value="HAD_sf"/>
</dbReference>
<organism evidence="1 2">
    <name type="scientific">Candidatus Fimadaptatus faecigallinarum</name>
    <dbReference type="NCBI Taxonomy" id="2840814"/>
    <lineage>
        <taxon>Bacteria</taxon>
        <taxon>Bacillati</taxon>
        <taxon>Bacillota</taxon>
        <taxon>Clostridia</taxon>
        <taxon>Eubacteriales</taxon>
        <taxon>Candidatus Fimadaptatus</taxon>
    </lineage>
</organism>
<dbReference type="InterPro" id="IPR036412">
    <property type="entry name" value="HAD-like_sf"/>
</dbReference>
<evidence type="ECO:0000313" key="2">
    <source>
        <dbReference type="Proteomes" id="UP000824123"/>
    </source>
</evidence>
<dbReference type="PROSITE" id="PS01228">
    <property type="entry name" value="COF_1"/>
    <property type="match status" value="1"/>
</dbReference>